<gene>
    <name evidence="1" type="ORF">LMG22037_05829</name>
</gene>
<evidence type="ECO:0000313" key="1">
    <source>
        <dbReference type="EMBL" id="CAB3733812.1"/>
    </source>
</evidence>
<dbReference type="Proteomes" id="UP000494249">
    <property type="component" value="Unassembled WGS sequence"/>
</dbReference>
<name>A0A6J5CCN9_9BURK</name>
<proteinExistence type="predicted"/>
<protein>
    <submittedName>
        <fullName evidence="1">Uncharacterized protein</fullName>
    </submittedName>
</protein>
<evidence type="ECO:0000313" key="2">
    <source>
        <dbReference type="Proteomes" id="UP000494249"/>
    </source>
</evidence>
<accession>A0A6J5CCN9</accession>
<dbReference type="AlphaFoldDB" id="A0A6J5CCN9"/>
<sequence>MNELPPSGQRLWTEDQYIRAVELFDKLWSQRPSEVTSRTMPCLIALIEEFEARRRVTP</sequence>
<dbReference type="EMBL" id="CADIKB010000047">
    <property type="protein sequence ID" value="CAB3733812.1"/>
    <property type="molecule type" value="Genomic_DNA"/>
</dbReference>
<reference evidence="1 2" key="1">
    <citation type="submission" date="2020-04" db="EMBL/GenBank/DDBJ databases">
        <authorList>
            <person name="De Canck E."/>
        </authorList>
    </citation>
    <scope>NUCLEOTIDE SEQUENCE [LARGE SCALE GENOMIC DNA]</scope>
    <source>
        <strain evidence="1 2">LMG 22037</strain>
    </source>
</reference>
<organism evidence="1 2">
    <name type="scientific">Paraburkholderia phenoliruptrix</name>
    <dbReference type="NCBI Taxonomy" id="252970"/>
    <lineage>
        <taxon>Bacteria</taxon>
        <taxon>Pseudomonadati</taxon>
        <taxon>Pseudomonadota</taxon>
        <taxon>Betaproteobacteria</taxon>
        <taxon>Burkholderiales</taxon>
        <taxon>Burkholderiaceae</taxon>
        <taxon>Paraburkholderia</taxon>
    </lineage>
</organism>
<dbReference type="RefSeq" id="WP_175145460.1">
    <property type="nucleotide sequence ID" value="NZ_CADFGL010000045.1"/>
</dbReference>